<sequence length="190" mass="22116">MIYLDLKEYSLQLIESAILIVGLFFLRFILKRTVRNFAKKIERLEHRTGLIMKHVDFAVFFLIVLGLILIWGVDFRNLGLVMSSVFAVIGIAFFAQWSILSNVTSGVIMFFTFPYKIGDYIKIHDKEMPCEGIIEDIKTFHIILHTTNNEIITYPNSMMLQKGVSIIKADEFYEQQMNETDKNKEELPHD</sequence>
<dbReference type="STRING" id="1385699.A7A78_01455"/>
<comment type="subcellular location">
    <subcellularLocation>
        <location evidence="1">Membrane</location>
    </subcellularLocation>
</comment>
<dbReference type="Pfam" id="PF00924">
    <property type="entry name" value="MS_channel_2nd"/>
    <property type="match status" value="1"/>
</dbReference>
<dbReference type="EMBL" id="LXIE01000001">
    <property type="protein sequence ID" value="OAD92602.1"/>
    <property type="molecule type" value="Genomic_DNA"/>
</dbReference>
<dbReference type="GO" id="GO:0008381">
    <property type="term" value="F:mechanosensitive monoatomic ion channel activity"/>
    <property type="evidence" value="ECO:0007669"/>
    <property type="project" value="InterPro"/>
</dbReference>
<keyword evidence="4 5" id="KW-0472">Membrane</keyword>
<gene>
    <name evidence="7" type="ORF">A7A78_01455</name>
</gene>
<dbReference type="Gene3D" id="2.30.30.60">
    <property type="match status" value="1"/>
</dbReference>
<evidence type="ECO:0000256" key="1">
    <source>
        <dbReference type="ARBA" id="ARBA00004370"/>
    </source>
</evidence>
<dbReference type="PANTHER" id="PTHR30221">
    <property type="entry name" value="SMALL-CONDUCTANCE MECHANOSENSITIVE CHANNEL"/>
    <property type="match status" value="1"/>
</dbReference>
<dbReference type="AlphaFoldDB" id="A0A1A9LIS9"/>
<dbReference type="InterPro" id="IPR006685">
    <property type="entry name" value="MscS_channel_2nd"/>
</dbReference>
<dbReference type="RefSeq" id="WP_068760521.1">
    <property type="nucleotide sequence ID" value="NZ_LXIE01000001.1"/>
</dbReference>
<evidence type="ECO:0000313" key="7">
    <source>
        <dbReference type="EMBL" id="OAD92602.1"/>
    </source>
</evidence>
<feature type="transmembrane region" description="Helical" evidence="5">
    <location>
        <begin position="51"/>
        <end position="73"/>
    </location>
</feature>
<keyword evidence="8" id="KW-1185">Reference proteome</keyword>
<dbReference type="InterPro" id="IPR010920">
    <property type="entry name" value="LSM_dom_sf"/>
</dbReference>
<evidence type="ECO:0000256" key="3">
    <source>
        <dbReference type="ARBA" id="ARBA00022989"/>
    </source>
</evidence>
<accession>A0A1A9LIS9</accession>
<keyword evidence="2 5" id="KW-0812">Transmembrane</keyword>
<name>A0A1A9LIS9_9FLAO</name>
<evidence type="ECO:0000313" key="8">
    <source>
        <dbReference type="Proteomes" id="UP000077552"/>
    </source>
</evidence>
<dbReference type="InterPro" id="IPR045275">
    <property type="entry name" value="MscS_archaea/bacteria_type"/>
</dbReference>
<organism evidence="7 8">
    <name type="scientific">Aequorivita soesokkakensis</name>
    <dbReference type="NCBI Taxonomy" id="1385699"/>
    <lineage>
        <taxon>Bacteria</taxon>
        <taxon>Pseudomonadati</taxon>
        <taxon>Bacteroidota</taxon>
        <taxon>Flavobacteriia</taxon>
        <taxon>Flavobacteriales</taxon>
        <taxon>Flavobacteriaceae</taxon>
        <taxon>Aequorivita</taxon>
    </lineage>
</organism>
<keyword evidence="3 5" id="KW-1133">Transmembrane helix</keyword>
<feature type="transmembrane region" description="Helical" evidence="5">
    <location>
        <begin position="12"/>
        <end position="30"/>
    </location>
</feature>
<dbReference type="OrthoDB" id="5705501at2"/>
<evidence type="ECO:0000259" key="6">
    <source>
        <dbReference type="Pfam" id="PF00924"/>
    </source>
</evidence>
<evidence type="ECO:0000256" key="5">
    <source>
        <dbReference type="SAM" id="Phobius"/>
    </source>
</evidence>
<dbReference type="PANTHER" id="PTHR30221:SF8">
    <property type="entry name" value="SMALL-CONDUCTANCE MECHANOSENSITIVE CHANNEL"/>
    <property type="match status" value="1"/>
</dbReference>
<proteinExistence type="predicted"/>
<dbReference type="Proteomes" id="UP000077552">
    <property type="component" value="Unassembled WGS sequence"/>
</dbReference>
<feature type="transmembrane region" description="Helical" evidence="5">
    <location>
        <begin position="85"/>
        <end position="113"/>
    </location>
</feature>
<feature type="domain" description="Mechanosensitive ion channel MscS" evidence="6">
    <location>
        <begin position="99"/>
        <end position="162"/>
    </location>
</feature>
<dbReference type="GO" id="GO:0016020">
    <property type="term" value="C:membrane"/>
    <property type="evidence" value="ECO:0007669"/>
    <property type="project" value="UniProtKB-SubCell"/>
</dbReference>
<comment type="caution">
    <text evidence="7">The sequence shown here is derived from an EMBL/GenBank/DDBJ whole genome shotgun (WGS) entry which is preliminary data.</text>
</comment>
<reference evidence="7 8" key="1">
    <citation type="submission" date="2016-05" db="EMBL/GenBank/DDBJ databases">
        <title>Genome sequencing of Vitellibacter soesokkakensis RSSK-12.</title>
        <authorList>
            <person name="Thevarajoo S."/>
            <person name="Selvaratnam C."/>
            <person name="Goh K.M."/>
            <person name="Chan K.-G."/>
            <person name="Chong C.S."/>
        </authorList>
    </citation>
    <scope>NUCLEOTIDE SEQUENCE [LARGE SCALE GENOMIC DNA]</scope>
    <source>
        <strain evidence="7 8">RSSK-12</strain>
    </source>
</reference>
<dbReference type="SUPFAM" id="SSF50182">
    <property type="entry name" value="Sm-like ribonucleoproteins"/>
    <property type="match status" value="1"/>
</dbReference>
<protein>
    <submittedName>
        <fullName evidence="7">Mechanosensitive ion channel protein MscS</fullName>
    </submittedName>
</protein>
<evidence type="ECO:0000256" key="2">
    <source>
        <dbReference type="ARBA" id="ARBA00022692"/>
    </source>
</evidence>
<dbReference type="InterPro" id="IPR023408">
    <property type="entry name" value="MscS_beta-dom_sf"/>
</dbReference>
<evidence type="ECO:0000256" key="4">
    <source>
        <dbReference type="ARBA" id="ARBA00023136"/>
    </source>
</evidence>